<keyword evidence="5" id="KW-1185">Reference proteome</keyword>
<evidence type="ECO:0000259" key="3">
    <source>
        <dbReference type="Pfam" id="PF04355"/>
    </source>
</evidence>
<dbReference type="Proteomes" id="UP000187266">
    <property type="component" value="Chromosome"/>
</dbReference>
<accession>A0A1U7DEX3</accession>
<dbReference type="PROSITE" id="PS51257">
    <property type="entry name" value="PROKAR_LIPOPROTEIN"/>
    <property type="match status" value="1"/>
</dbReference>
<feature type="domain" description="Outer membrane protein assembly factor BamE" evidence="3">
    <location>
        <begin position="31"/>
        <end position="106"/>
    </location>
</feature>
<dbReference type="Gene3D" id="3.30.1450.10">
    <property type="match status" value="1"/>
</dbReference>
<accession>A0A2M9DGX5</accession>
<dbReference type="AlphaFoldDB" id="A0A1U7DEX3"/>
<evidence type="ECO:0000313" key="5">
    <source>
        <dbReference type="Proteomes" id="UP000187266"/>
    </source>
</evidence>
<keyword evidence="1" id="KW-0732">Signal</keyword>
<gene>
    <name evidence="4" type="ORF">BV394_01110</name>
</gene>
<sequence length="151" mass="16805">MRLQRKAMRMMVLGGLLLIVAGCAKIYRNHGYVPTDQDLAQVRVGVDTRESLTETIGVPTSSGVIRETAWYYVGSRFEQFAFRAPREISREIVAISFGGNGKVRNVERFGLEDGRVVTLSRRVTDSNIQGVSFLRQLFGSVGAVNLGQFFD</sequence>
<name>A0A1U7DEX3_9RHOB</name>
<proteinExistence type="predicted"/>
<dbReference type="GO" id="GO:0019867">
    <property type="term" value="C:outer membrane"/>
    <property type="evidence" value="ECO:0007669"/>
    <property type="project" value="InterPro"/>
</dbReference>
<dbReference type="InterPro" id="IPR007450">
    <property type="entry name" value="BamE_dom"/>
</dbReference>
<keyword evidence="4" id="KW-0946">Virion</keyword>
<dbReference type="Pfam" id="PF04355">
    <property type="entry name" value="BamE"/>
    <property type="match status" value="1"/>
</dbReference>
<dbReference type="STRING" id="1267768.BV394_01110"/>
<keyword evidence="4" id="KW-0261">Viral envelope protein</keyword>
<organism evidence="4 5">
    <name type="scientific">Brevirhabdus pacifica</name>
    <dbReference type="NCBI Taxonomy" id="1267768"/>
    <lineage>
        <taxon>Bacteria</taxon>
        <taxon>Pseudomonadati</taxon>
        <taxon>Pseudomonadota</taxon>
        <taxon>Alphaproteobacteria</taxon>
        <taxon>Rhodobacterales</taxon>
        <taxon>Paracoccaceae</taxon>
        <taxon>Brevirhabdus</taxon>
    </lineage>
</organism>
<protein>
    <submittedName>
        <fullName evidence="4">Cell envelope protein SmpA</fullName>
    </submittedName>
</protein>
<dbReference type="RefSeq" id="WP_076978520.1">
    <property type="nucleotide sequence ID" value="NZ_CP019124.1"/>
</dbReference>
<dbReference type="InterPro" id="IPR037873">
    <property type="entry name" value="BamE-like"/>
</dbReference>
<reference evidence="4 5" key="1">
    <citation type="submission" date="2017-01" db="EMBL/GenBank/DDBJ databases">
        <title>Genomic analysis of Xuhuaishuia manganoxidans DY6-4.</title>
        <authorList>
            <person name="Wang X."/>
        </authorList>
    </citation>
    <scope>NUCLEOTIDE SEQUENCE [LARGE SCALE GENOMIC DNA]</scope>
    <source>
        <strain evidence="4 5">DY6-4</strain>
    </source>
</reference>
<evidence type="ECO:0000256" key="1">
    <source>
        <dbReference type="ARBA" id="ARBA00022729"/>
    </source>
</evidence>
<evidence type="ECO:0000313" key="4">
    <source>
        <dbReference type="EMBL" id="APX88495.1"/>
    </source>
</evidence>
<dbReference type="EMBL" id="CP019124">
    <property type="protein sequence ID" value="APX88495.1"/>
    <property type="molecule type" value="Genomic_DNA"/>
</dbReference>
<keyword evidence="2" id="KW-0472">Membrane</keyword>
<evidence type="ECO:0000256" key="2">
    <source>
        <dbReference type="ARBA" id="ARBA00023136"/>
    </source>
</evidence>